<reference evidence="1 2" key="1">
    <citation type="journal article" date="2019" name="Plant Biotechnol. J.">
        <title>The red bayberry genome and genetic basis of sex determination.</title>
        <authorList>
            <person name="Jia H.M."/>
            <person name="Jia H.J."/>
            <person name="Cai Q.L."/>
            <person name="Wang Y."/>
            <person name="Zhao H.B."/>
            <person name="Yang W.F."/>
            <person name="Wang G.Y."/>
            <person name="Li Y.H."/>
            <person name="Zhan D.L."/>
            <person name="Shen Y.T."/>
            <person name="Niu Q.F."/>
            <person name="Chang L."/>
            <person name="Qiu J."/>
            <person name="Zhao L."/>
            <person name="Xie H.B."/>
            <person name="Fu W.Y."/>
            <person name="Jin J."/>
            <person name="Li X.W."/>
            <person name="Jiao Y."/>
            <person name="Zhou C.C."/>
            <person name="Tu T."/>
            <person name="Chai C.Y."/>
            <person name="Gao J.L."/>
            <person name="Fan L.J."/>
            <person name="van de Weg E."/>
            <person name="Wang J.Y."/>
            <person name="Gao Z.S."/>
        </authorList>
    </citation>
    <scope>NUCLEOTIDE SEQUENCE [LARGE SCALE GENOMIC DNA]</scope>
    <source>
        <tissue evidence="1">Leaves</tissue>
    </source>
</reference>
<dbReference type="EMBL" id="RXIC02000091">
    <property type="protein sequence ID" value="KAB1201195.1"/>
    <property type="molecule type" value="Genomic_DNA"/>
</dbReference>
<protein>
    <submittedName>
        <fullName evidence="1">Uncharacterized protein</fullName>
    </submittedName>
</protein>
<dbReference type="PANTHER" id="PTHR15315">
    <property type="entry name" value="RING FINGER PROTEIN 41, 151"/>
    <property type="match status" value="1"/>
</dbReference>
<evidence type="ECO:0000313" key="1">
    <source>
        <dbReference type="EMBL" id="KAB1201195.1"/>
    </source>
</evidence>
<organism evidence="1 2">
    <name type="scientific">Morella rubra</name>
    <name type="common">Chinese bayberry</name>
    <dbReference type="NCBI Taxonomy" id="262757"/>
    <lineage>
        <taxon>Eukaryota</taxon>
        <taxon>Viridiplantae</taxon>
        <taxon>Streptophyta</taxon>
        <taxon>Embryophyta</taxon>
        <taxon>Tracheophyta</taxon>
        <taxon>Spermatophyta</taxon>
        <taxon>Magnoliopsida</taxon>
        <taxon>eudicotyledons</taxon>
        <taxon>Gunneridae</taxon>
        <taxon>Pentapetalae</taxon>
        <taxon>rosids</taxon>
        <taxon>fabids</taxon>
        <taxon>Fagales</taxon>
        <taxon>Myricaceae</taxon>
        <taxon>Morella</taxon>
    </lineage>
</organism>
<dbReference type="GO" id="GO:0016567">
    <property type="term" value="P:protein ubiquitination"/>
    <property type="evidence" value="ECO:0007669"/>
    <property type="project" value="TreeGrafter"/>
</dbReference>
<keyword evidence="2" id="KW-1185">Reference proteome</keyword>
<gene>
    <name evidence="1" type="ORF">CJ030_MR0G004676</name>
</gene>
<evidence type="ECO:0000313" key="2">
    <source>
        <dbReference type="Proteomes" id="UP000516437"/>
    </source>
</evidence>
<accession>A0A6A1ULB6</accession>
<dbReference type="Proteomes" id="UP000516437">
    <property type="component" value="Unassembled WGS sequence"/>
</dbReference>
<dbReference type="GO" id="GO:0061630">
    <property type="term" value="F:ubiquitin protein ligase activity"/>
    <property type="evidence" value="ECO:0007669"/>
    <property type="project" value="TreeGrafter"/>
</dbReference>
<dbReference type="AlphaFoldDB" id="A0A6A1ULB6"/>
<dbReference type="PANTHER" id="PTHR15315:SF22">
    <property type="entry name" value="OS01G0905700 PROTEIN"/>
    <property type="match status" value="1"/>
</dbReference>
<comment type="caution">
    <text evidence="1">The sequence shown here is derived from an EMBL/GenBank/DDBJ whole genome shotgun (WGS) entry which is preliminary data.</text>
</comment>
<proteinExistence type="predicted"/>
<dbReference type="OrthoDB" id="1630758at2759"/>
<name>A0A6A1ULB6_9ROSI</name>
<sequence>MWQKQPNKSCFRESIKALEADIQHANTLFLVCGPPFHPFSRVGLDVFPPHVRGRVGSPTLLEKLVNVLLIRLWYMLMGCQRCPQRERKATLREFYAVIYPSLRQLEGEFIELEGNALRSQSMEVLTRKRGDGRMKLSDSDLEKKKNAGYAWKIARGCYCPAVGTRCATAASMTGSLNSHLNVRSQSCPFCRGSLKRVSSRDLWVFISNSNVIDTISLAKENLRHFYLYIESLPLVMPDTHLVIYDYLL</sequence>